<dbReference type="PROSITE" id="PS00622">
    <property type="entry name" value="HTH_LUXR_1"/>
    <property type="match status" value="1"/>
</dbReference>
<reference evidence="4 5" key="1">
    <citation type="submission" date="2020-08" db="EMBL/GenBank/DDBJ databases">
        <title>Genomic Encyclopedia of Type Strains, Phase IV (KMG-IV): sequencing the most valuable type-strain genomes for metagenomic binning, comparative biology and taxonomic classification.</title>
        <authorList>
            <person name="Goeker M."/>
        </authorList>
    </citation>
    <scope>NUCLEOTIDE SEQUENCE [LARGE SCALE GENOMIC DNA]</scope>
    <source>
        <strain evidence="4 5">YIM 65646</strain>
    </source>
</reference>
<feature type="domain" description="HTH luxR-type" evidence="3">
    <location>
        <begin position="859"/>
        <end position="924"/>
    </location>
</feature>
<evidence type="ECO:0000256" key="1">
    <source>
        <dbReference type="ARBA" id="ARBA00022741"/>
    </source>
</evidence>
<evidence type="ECO:0000259" key="3">
    <source>
        <dbReference type="PROSITE" id="PS50043"/>
    </source>
</evidence>
<evidence type="ECO:0000313" key="4">
    <source>
        <dbReference type="EMBL" id="MBB6036893.1"/>
    </source>
</evidence>
<dbReference type="InterPro" id="IPR011990">
    <property type="entry name" value="TPR-like_helical_dom_sf"/>
</dbReference>
<dbReference type="GO" id="GO:0003677">
    <property type="term" value="F:DNA binding"/>
    <property type="evidence" value="ECO:0007669"/>
    <property type="project" value="UniProtKB-KW"/>
</dbReference>
<dbReference type="PANTHER" id="PTHR16305">
    <property type="entry name" value="TESTICULAR SOLUBLE ADENYLYL CYCLASE"/>
    <property type="match status" value="1"/>
</dbReference>
<dbReference type="CDD" id="cd06170">
    <property type="entry name" value="LuxR_C_like"/>
    <property type="match status" value="1"/>
</dbReference>
<sequence>MEPRTAPAGELVDRDAELSTVDDVLATGRTGPVALTVTGEAGVGKTTVWLDCLARARARGHRVLSCRAAESEVRLSFGGLVDLMQAVTADTLIRLPEPQRDALECALLRRSAGPAVIDRRAVYLGVLGAIRVLASESPVVIAVDDAQWLDDASAGVLDYVIRRLSGEAIAVVTSMRSPGEDAVPFALFDGERTHRLHLRGLSLDGLHRLLRARTGRPWPRPALIRLHETSGGNPFYALEIARAMDRAGTGRTAAALPLPRTLAEVVGERITALAEPTREALLYVAAMPRPQVTELAAALGEHDDPADALQDAEDAGVIEIHGGTVRFTHPLLASTVYADAAPGRRRQVHARLAQAAFDTEAGAWHLALASTRPEQHIATALEAAARRALARGAPSSAADLLELAARHASVAERPRLLAAAAERLFFAGDAEGARRRYEDALAETPPGEARVRILLDLALAVFYEEGPTQAVPLCDQALAEAGGDVTLAAVAHLRKAWYSLNDHVGRARSARSAVDLLEGGDAPPDLHALALLSAAWFAFHAGHGFVPAEVERARALLPADGPTREASMARNALRVFPRYLDPLRARADIEAVRAAAADTGDESSAMQSLVHLSEMDCWTGDWHRARREAARAVEAAEQIGQKPWRPYARYVLAQAAACLGDLDTARTLAREGLRTATEADDSWVSLHHLAVLGFIALSEGDAAGADRRLTAAEELCAEIGLGDLGICDHYGDHVEAVTVLGDLPRARLLLDRLGERARRAPRPWIEAVWQRSRAVVLTAAGELDEAETAARAALDAHPALPMPFLRARTMLVLGRLRRRGKRKLVAREALLAAREGFAELGAVAWIAMADDELDRLGLRRGTEHDLTPTEERIARLVNDGMSNREVAAALYVTPKTVEAHLSRIYRKLGVGTRKEMAEAMRREEAE</sequence>
<dbReference type="SUPFAM" id="SSF46894">
    <property type="entry name" value="C-terminal effector domain of the bipartite response regulators"/>
    <property type="match status" value="1"/>
</dbReference>
<dbReference type="AlphaFoldDB" id="A0A841FPX9"/>
<dbReference type="PANTHER" id="PTHR16305:SF35">
    <property type="entry name" value="TRANSCRIPTIONAL ACTIVATOR DOMAIN"/>
    <property type="match status" value="1"/>
</dbReference>
<keyword evidence="1" id="KW-0547">Nucleotide-binding</keyword>
<comment type="caution">
    <text evidence="4">The sequence shown here is derived from an EMBL/GenBank/DDBJ whole genome shotgun (WGS) entry which is preliminary data.</text>
</comment>
<keyword evidence="2" id="KW-0067">ATP-binding</keyword>
<evidence type="ECO:0000256" key="2">
    <source>
        <dbReference type="ARBA" id="ARBA00022840"/>
    </source>
</evidence>
<dbReference type="InterPro" id="IPR016032">
    <property type="entry name" value="Sig_transdc_resp-reg_C-effctor"/>
</dbReference>
<dbReference type="GO" id="GO:0006355">
    <property type="term" value="P:regulation of DNA-templated transcription"/>
    <property type="evidence" value="ECO:0007669"/>
    <property type="project" value="InterPro"/>
</dbReference>
<dbReference type="Gene3D" id="1.25.40.10">
    <property type="entry name" value="Tetratricopeptide repeat domain"/>
    <property type="match status" value="1"/>
</dbReference>
<dbReference type="EMBL" id="JACHGT010000010">
    <property type="protein sequence ID" value="MBB6036893.1"/>
    <property type="molecule type" value="Genomic_DNA"/>
</dbReference>
<organism evidence="4 5">
    <name type="scientific">Phytomonospora endophytica</name>
    <dbReference type="NCBI Taxonomy" id="714109"/>
    <lineage>
        <taxon>Bacteria</taxon>
        <taxon>Bacillati</taxon>
        <taxon>Actinomycetota</taxon>
        <taxon>Actinomycetes</taxon>
        <taxon>Micromonosporales</taxon>
        <taxon>Micromonosporaceae</taxon>
        <taxon>Phytomonospora</taxon>
    </lineage>
</organism>
<gene>
    <name evidence="4" type="ORF">HNR73_004766</name>
</gene>
<evidence type="ECO:0000313" key="5">
    <source>
        <dbReference type="Proteomes" id="UP000548476"/>
    </source>
</evidence>
<dbReference type="Pfam" id="PF00196">
    <property type="entry name" value="GerE"/>
    <property type="match status" value="1"/>
</dbReference>
<dbReference type="Pfam" id="PF13191">
    <property type="entry name" value="AAA_16"/>
    <property type="match status" value="1"/>
</dbReference>
<dbReference type="InterPro" id="IPR041664">
    <property type="entry name" value="AAA_16"/>
</dbReference>
<dbReference type="PRINTS" id="PR00038">
    <property type="entry name" value="HTHLUXR"/>
</dbReference>
<dbReference type="InterPro" id="IPR027417">
    <property type="entry name" value="P-loop_NTPase"/>
</dbReference>
<dbReference type="RefSeq" id="WP_184789724.1">
    <property type="nucleotide sequence ID" value="NZ_BONT01000058.1"/>
</dbReference>
<dbReference type="SMART" id="SM00421">
    <property type="entry name" value="HTH_LUXR"/>
    <property type="match status" value="1"/>
</dbReference>
<name>A0A841FPX9_9ACTN</name>
<keyword evidence="5" id="KW-1185">Reference proteome</keyword>
<dbReference type="SUPFAM" id="SSF52540">
    <property type="entry name" value="P-loop containing nucleoside triphosphate hydrolases"/>
    <property type="match status" value="1"/>
</dbReference>
<dbReference type="PROSITE" id="PS50043">
    <property type="entry name" value="HTH_LUXR_2"/>
    <property type="match status" value="1"/>
</dbReference>
<dbReference type="GO" id="GO:0004016">
    <property type="term" value="F:adenylate cyclase activity"/>
    <property type="evidence" value="ECO:0007669"/>
    <property type="project" value="TreeGrafter"/>
</dbReference>
<proteinExistence type="predicted"/>
<dbReference type="InterPro" id="IPR036388">
    <property type="entry name" value="WH-like_DNA-bd_sf"/>
</dbReference>
<dbReference type="Gene3D" id="1.10.10.10">
    <property type="entry name" value="Winged helix-like DNA-binding domain superfamily/Winged helix DNA-binding domain"/>
    <property type="match status" value="1"/>
</dbReference>
<dbReference type="GO" id="GO:0005524">
    <property type="term" value="F:ATP binding"/>
    <property type="evidence" value="ECO:0007669"/>
    <property type="project" value="UniProtKB-KW"/>
</dbReference>
<protein>
    <submittedName>
        <fullName evidence="4">DNA-binding CsgD family transcriptional regulator</fullName>
    </submittedName>
</protein>
<dbReference type="GO" id="GO:0005737">
    <property type="term" value="C:cytoplasm"/>
    <property type="evidence" value="ECO:0007669"/>
    <property type="project" value="TreeGrafter"/>
</dbReference>
<dbReference type="SUPFAM" id="SSF48452">
    <property type="entry name" value="TPR-like"/>
    <property type="match status" value="2"/>
</dbReference>
<keyword evidence="4" id="KW-0238">DNA-binding</keyword>
<dbReference type="InterPro" id="IPR000792">
    <property type="entry name" value="Tscrpt_reg_LuxR_C"/>
</dbReference>
<accession>A0A841FPX9</accession>
<dbReference type="Proteomes" id="UP000548476">
    <property type="component" value="Unassembled WGS sequence"/>
</dbReference>